<dbReference type="GO" id="GO:0032259">
    <property type="term" value="P:methylation"/>
    <property type="evidence" value="ECO:0007669"/>
    <property type="project" value="UniProtKB-KW"/>
</dbReference>
<comment type="caution">
    <text evidence="4">The sequence shown here is derived from an EMBL/GenBank/DDBJ whole genome shotgun (WGS) entry which is preliminary data.</text>
</comment>
<evidence type="ECO:0000256" key="1">
    <source>
        <dbReference type="ARBA" id="ARBA00022603"/>
    </source>
</evidence>
<reference evidence="4 5" key="1">
    <citation type="submission" date="2016-03" db="EMBL/GenBank/DDBJ databases">
        <authorList>
            <person name="Ploux O."/>
        </authorList>
    </citation>
    <scope>NUCLEOTIDE SEQUENCE [LARGE SCALE GENOMIC DNA]</scope>
    <source>
        <strain evidence="4 5">R-45371</strain>
    </source>
</reference>
<organism evidence="4 5">
    <name type="scientific">Methylomonas methanica</name>
    <dbReference type="NCBI Taxonomy" id="421"/>
    <lineage>
        <taxon>Bacteria</taxon>
        <taxon>Pseudomonadati</taxon>
        <taxon>Pseudomonadota</taxon>
        <taxon>Gammaproteobacteria</taxon>
        <taxon>Methylococcales</taxon>
        <taxon>Methylococcaceae</taxon>
        <taxon>Methylomonas</taxon>
    </lineage>
</organism>
<dbReference type="EMBL" id="LUUH01000080">
    <property type="protein sequence ID" value="OAH99739.1"/>
    <property type="molecule type" value="Genomic_DNA"/>
</dbReference>
<dbReference type="InterPro" id="IPR050362">
    <property type="entry name" value="Cation-dep_OMT"/>
</dbReference>
<dbReference type="PANTHER" id="PTHR10509">
    <property type="entry name" value="O-METHYLTRANSFERASE-RELATED"/>
    <property type="match status" value="1"/>
</dbReference>
<dbReference type="AlphaFoldDB" id="A0A177M3T7"/>
<sequence>MTIKSILVTDTLYDYILSTSLREPEVLKQLRAETALHTHSAMQIAPEQGQFMALLVELTGAKKILEIGVFTGYSSTCLALALPAEGRITACDISEEFTNVARRYWIQANVADKIDLRLGPALETLNSLIAAGHAGSYDMAFIDADKANYDSYYEQSLALLRTGGLMVIDNVLWNGKVVDPSIQDADTVAIRHLNQKIHADPRVTISLLPIADGLTLALKR</sequence>
<dbReference type="PROSITE" id="PS51682">
    <property type="entry name" value="SAM_OMT_I"/>
    <property type="match status" value="1"/>
</dbReference>
<protein>
    <submittedName>
        <fullName evidence="4">SAM-dependent methyltransferase</fullName>
    </submittedName>
</protein>
<dbReference type="InterPro" id="IPR029063">
    <property type="entry name" value="SAM-dependent_MTases_sf"/>
</dbReference>
<evidence type="ECO:0000313" key="5">
    <source>
        <dbReference type="Proteomes" id="UP000077763"/>
    </source>
</evidence>
<gene>
    <name evidence="4" type="ORF">A1353_20205</name>
</gene>
<dbReference type="PANTHER" id="PTHR10509:SF14">
    <property type="entry name" value="CAFFEOYL-COA O-METHYLTRANSFERASE 3-RELATED"/>
    <property type="match status" value="1"/>
</dbReference>
<keyword evidence="1 4" id="KW-0489">Methyltransferase</keyword>
<keyword evidence="3" id="KW-0949">S-adenosyl-L-methionine</keyword>
<proteinExistence type="predicted"/>
<dbReference type="Gene3D" id="3.40.50.150">
    <property type="entry name" value="Vaccinia Virus protein VP39"/>
    <property type="match status" value="1"/>
</dbReference>
<dbReference type="Pfam" id="PF01596">
    <property type="entry name" value="Methyltransf_3"/>
    <property type="match status" value="1"/>
</dbReference>
<dbReference type="SUPFAM" id="SSF53335">
    <property type="entry name" value="S-adenosyl-L-methionine-dependent methyltransferases"/>
    <property type="match status" value="1"/>
</dbReference>
<keyword evidence="2 4" id="KW-0808">Transferase</keyword>
<accession>A0A177M3T7</accession>
<dbReference type="GO" id="GO:0008757">
    <property type="term" value="F:S-adenosylmethionine-dependent methyltransferase activity"/>
    <property type="evidence" value="ECO:0007669"/>
    <property type="project" value="TreeGrafter"/>
</dbReference>
<dbReference type="Proteomes" id="UP000077763">
    <property type="component" value="Unassembled WGS sequence"/>
</dbReference>
<dbReference type="InterPro" id="IPR002935">
    <property type="entry name" value="SAM_O-MeTrfase"/>
</dbReference>
<name>A0A177M3T7_METMH</name>
<dbReference type="CDD" id="cd02440">
    <property type="entry name" value="AdoMet_MTases"/>
    <property type="match status" value="1"/>
</dbReference>
<dbReference type="GO" id="GO:0008171">
    <property type="term" value="F:O-methyltransferase activity"/>
    <property type="evidence" value="ECO:0007669"/>
    <property type="project" value="InterPro"/>
</dbReference>
<evidence type="ECO:0000256" key="2">
    <source>
        <dbReference type="ARBA" id="ARBA00022679"/>
    </source>
</evidence>
<evidence type="ECO:0000256" key="3">
    <source>
        <dbReference type="ARBA" id="ARBA00022691"/>
    </source>
</evidence>
<evidence type="ECO:0000313" key="4">
    <source>
        <dbReference type="EMBL" id="OAH99739.1"/>
    </source>
</evidence>